<keyword evidence="1" id="KW-0472">Membrane</keyword>
<name>A0A8H3GAP1_9LECA</name>
<accession>A0A8H3GAP1</accession>
<keyword evidence="1" id="KW-0812">Transmembrane</keyword>
<dbReference type="AlphaFoldDB" id="A0A8H3GAP1"/>
<comment type="caution">
    <text evidence="2">The sequence shown here is derived from an EMBL/GenBank/DDBJ whole genome shotgun (WGS) entry which is preliminary data.</text>
</comment>
<dbReference type="OrthoDB" id="10017208at2759"/>
<dbReference type="Proteomes" id="UP000664534">
    <property type="component" value="Unassembled WGS sequence"/>
</dbReference>
<feature type="transmembrane region" description="Helical" evidence="1">
    <location>
        <begin position="15"/>
        <end position="35"/>
    </location>
</feature>
<evidence type="ECO:0000313" key="3">
    <source>
        <dbReference type="Proteomes" id="UP000664534"/>
    </source>
</evidence>
<dbReference type="EMBL" id="CAJPDT010000102">
    <property type="protein sequence ID" value="CAF9937742.1"/>
    <property type="molecule type" value="Genomic_DNA"/>
</dbReference>
<sequence>MYTSTLPQLWSCVEVSFGVISACLPSLTTLFLTLIRKNPNSFRHRSVSFGRHRDGKIRNTEFGRIVDATDGNARPQGLELRAYDYGDYLTNQDRSGSSILVTREVDQVSEMEANEVAEAE</sequence>
<evidence type="ECO:0000256" key="1">
    <source>
        <dbReference type="SAM" id="Phobius"/>
    </source>
</evidence>
<keyword evidence="3" id="KW-1185">Reference proteome</keyword>
<evidence type="ECO:0000313" key="2">
    <source>
        <dbReference type="EMBL" id="CAF9937742.1"/>
    </source>
</evidence>
<organism evidence="2 3">
    <name type="scientific">Imshaugia aleurites</name>
    <dbReference type="NCBI Taxonomy" id="172621"/>
    <lineage>
        <taxon>Eukaryota</taxon>
        <taxon>Fungi</taxon>
        <taxon>Dikarya</taxon>
        <taxon>Ascomycota</taxon>
        <taxon>Pezizomycotina</taxon>
        <taxon>Lecanoromycetes</taxon>
        <taxon>OSLEUM clade</taxon>
        <taxon>Lecanoromycetidae</taxon>
        <taxon>Lecanorales</taxon>
        <taxon>Lecanorineae</taxon>
        <taxon>Parmeliaceae</taxon>
        <taxon>Imshaugia</taxon>
    </lineage>
</organism>
<gene>
    <name evidence="2" type="ORF">IMSHALPRED_000525</name>
</gene>
<proteinExistence type="predicted"/>
<keyword evidence="1" id="KW-1133">Transmembrane helix</keyword>
<protein>
    <submittedName>
        <fullName evidence="2">Uncharacterized protein</fullName>
    </submittedName>
</protein>
<reference evidence="2" key="1">
    <citation type="submission" date="2021-03" db="EMBL/GenBank/DDBJ databases">
        <authorList>
            <person name="Tagirdzhanova G."/>
        </authorList>
    </citation>
    <scope>NUCLEOTIDE SEQUENCE</scope>
</reference>